<sequence length="215" mass="22783">MALRLVYGGTFDPFHNGHLAMARIARDALDTGVSLMPAADPPHRAAPGASAEHRAHMLALGIAGEPGLSVDRRELDRDGPSYSIDTVAALRQVLGAAHPLALLVGADSFVGLANWHEWRALLESVHFVVADRPGSPLDAMLPPELSAALHGRWTASPEDLLNAPAGRVLRLNQPPHPESASAIRADIAAGRPWQARVPPAVARYILERGLYGAAA</sequence>
<keyword evidence="5 11" id="KW-0808">Transferase</keyword>
<keyword evidence="14" id="KW-1185">Reference proteome</keyword>
<evidence type="ECO:0000256" key="11">
    <source>
        <dbReference type="HAMAP-Rule" id="MF_00244"/>
    </source>
</evidence>
<dbReference type="NCBIfam" id="NF000839">
    <property type="entry name" value="PRK00071.1-1"/>
    <property type="match status" value="1"/>
</dbReference>
<dbReference type="EC" id="2.7.7.18" evidence="11"/>
<name>A0A7W3U5T2_9GAMM</name>
<organism evidence="13 14">
    <name type="scientific">Marilutibacter penaei</name>
    <dbReference type="NCBI Taxonomy" id="2759900"/>
    <lineage>
        <taxon>Bacteria</taxon>
        <taxon>Pseudomonadati</taxon>
        <taxon>Pseudomonadota</taxon>
        <taxon>Gammaproteobacteria</taxon>
        <taxon>Lysobacterales</taxon>
        <taxon>Lysobacteraceae</taxon>
        <taxon>Marilutibacter</taxon>
    </lineage>
</organism>
<evidence type="ECO:0000256" key="1">
    <source>
        <dbReference type="ARBA" id="ARBA00002324"/>
    </source>
</evidence>
<keyword evidence="8 11" id="KW-0067">ATP-binding</keyword>
<dbReference type="GO" id="GO:0004515">
    <property type="term" value="F:nicotinate-nucleotide adenylyltransferase activity"/>
    <property type="evidence" value="ECO:0007669"/>
    <property type="project" value="UniProtKB-UniRule"/>
</dbReference>
<dbReference type="SUPFAM" id="SSF52374">
    <property type="entry name" value="Nucleotidylyl transferase"/>
    <property type="match status" value="1"/>
</dbReference>
<accession>A0A7W3U5T2</accession>
<evidence type="ECO:0000256" key="7">
    <source>
        <dbReference type="ARBA" id="ARBA00022741"/>
    </source>
</evidence>
<comment type="pathway">
    <text evidence="2 11">Cofactor biosynthesis; NAD(+) biosynthesis; deamido-NAD(+) from nicotinate D-ribonucleotide: step 1/1.</text>
</comment>
<dbReference type="InterPro" id="IPR004821">
    <property type="entry name" value="Cyt_trans-like"/>
</dbReference>
<dbReference type="Proteomes" id="UP000552587">
    <property type="component" value="Unassembled WGS sequence"/>
</dbReference>
<evidence type="ECO:0000256" key="2">
    <source>
        <dbReference type="ARBA" id="ARBA00005019"/>
    </source>
</evidence>
<keyword evidence="7 11" id="KW-0547">Nucleotide-binding</keyword>
<keyword evidence="9 11" id="KW-0520">NAD</keyword>
<comment type="catalytic activity">
    <reaction evidence="10 11">
        <text>nicotinate beta-D-ribonucleotide + ATP + H(+) = deamido-NAD(+) + diphosphate</text>
        <dbReference type="Rhea" id="RHEA:22860"/>
        <dbReference type="ChEBI" id="CHEBI:15378"/>
        <dbReference type="ChEBI" id="CHEBI:30616"/>
        <dbReference type="ChEBI" id="CHEBI:33019"/>
        <dbReference type="ChEBI" id="CHEBI:57502"/>
        <dbReference type="ChEBI" id="CHEBI:58437"/>
        <dbReference type="EC" id="2.7.7.18"/>
    </reaction>
</comment>
<comment type="similarity">
    <text evidence="3 11">Belongs to the NadD family.</text>
</comment>
<proteinExistence type="inferred from homology"/>
<dbReference type="RefSeq" id="WP_182670189.1">
    <property type="nucleotide sequence ID" value="NZ_JACHTE010000009.1"/>
</dbReference>
<dbReference type="NCBIfam" id="TIGR00482">
    <property type="entry name" value="nicotinate (nicotinamide) nucleotide adenylyltransferase"/>
    <property type="match status" value="1"/>
</dbReference>
<evidence type="ECO:0000256" key="4">
    <source>
        <dbReference type="ARBA" id="ARBA00022642"/>
    </source>
</evidence>
<dbReference type="PANTHER" id="PTHR39321">
    <property type="entry name" value="NICOTINATE-NUCLEOTIDE ADENYLYLTRANSFERASE-RELATED"/>
    <property type="match status" value="1"/>
</dbReference>
<dbReference type="GO" id="GO:0005524">
    <property type="term" value="F:ATP binding"/>
    <property type="evidence" value="ECO:0007669"/>
    <property type="project" value="UniProtKB-KW"/>
</dbReference>
<dbReference type="NCBIfam" id="TIGR00125">
    <property type="entry name" value="cyt_tran_rel"/>
    <property type="match status" value="1"/>
</dbReference>
<protein>
    <recommendedName>
        <fullName evidence="11">Probable nicotinate-nucleotide adenylyltransferase</fullName>
        <ecNumber evidence="11">2.7.7.18</ecNumber>
    </recommendedName>
    <alternativeName>
        <fullName evidence="11">Deamido-NAD(+) diphosphorylase</fullName>
    </alternativeName>
    <alternativeName>
        <fullName evidence="11">Deamido-NAD(+) pyrophosphorylase</fullName>
    </alternativeName>
    <alternativeName>
        <fullName evidence="11">Nicotinate mononucleotide adenylyltransferase</fullName>
        <shortName evidence="11">NaMN adenylyltransferase</shortName>
    </alternativeName>
</protein>
<dbReference type="UniPathway" id="UPA00253">
    <property type="reaction ID" value="UER00332"/>
</dbReference>
<dbReference type="EMBL" id="JACHTE010000009">
    <property type="protein sequence ID" value="MBB1089413.1"/>
    <property type="molecule type" value="Genomic_DNA"/>
</dbReference>
<dbReference type="GO" id="GO:0009435">
    <property type="term" value="P:NAD+ biosynthetic process"/>
    <property type="evidence" value="ECO:0007669"/>
    <property type="project" value="UniProtKB-UniRule"/>
</dbReference>
<gene>
    <name evidence="11 13" type="primary">nadD</name>
    <name evidence="13" type="ORF">H4F99_13085</name>
</gene>
<dbReference type="Pfam" id="PF01467">
    <property type="entry name" value="CTP_transf_like"/>
    <property type="match status" value="1"/>
</dbReference>
<dbReference type="AlphaFoldDB" id="A0A7W3U5T2"/>
<dbReference type="InterPro" id="IPR014729">
    <property type="entry name" value="Rossmann-like_a/b/a_fold"/>
</dbReference>
<evidence type="ECO:0000256" key="5">
    <source>
        <dbReference type="ARBA" id="ARBA00022679"/>
    </source>
</evidence>
<dbReference type="Gene3D" id="3.40.50.620">
    <property type="entry name" value="HUPs"/>
    <property type="match status" value="1"/>
</dbReference>
<evidence type="ECO:0000313" key="13">
    <source>
        <dbReference type="EMBL" id="MBB1089413.1"/>
    </source>
</evidence>
<dbReference type="HAMAP" id="MF_00244">
    <property type="entry name" value="NaMN_adenylyltr"/>
    <property type="match status" value="1"/>
</dbReference>
<evidence type="ECO:0000256" key="10">
    <source>
        <dbReference type="ARBA" id="ARBA00048721"/>
    </source>
</evidence>
<evidence type="ECO:0000256" key="9">
    <source>
        <dbReference type="ARBA" id="ARBA00023027"/>
    </source>
</evidence>
<evidence type="ECO:0000313" key="14">
    <source>
        <dbReference type="Proteomes" id="UP000552587"/>
    </source>
</evidence>
<dbReference type="InterPro" id="IPR005248">
    <property type="entry name" value="NadD/NMNAT"/>
</dbReference>
<evidence type="ECO:0000256" key="3">
    <source>
        <dbReference type="ARBA" id="ARBA00009014"/>
    </source>
</evidence>
<feature type="domain" description="Cytidyltransferase-like" evidence="12">
    <location>
        <begin position="6"/>
        <end position="184"/>
    </location>
</feature>
<reference evidence="13 14" key="1">
    <citation type="submission" date="2020-07" db="EMBL/GenBank/DDBJ databases">
        <authorList>
            <person name="Xu S."/>
            <person name="Li A."/>
        </authorList>
    </citation>
    <scope>NUCLEOTIDE SEQUENCE [LARGE SCALE GENOMIC DNA]</scope>
    <source>
        <strain evidence="13 14">SG-8</strain>
    </source>
</reference>
<comment type="caution">
    <text evidence="13">The sequence shown here is derived from an EMBL/GenBank/DDBJ whole genome shotgun (WGS) entry which is preliminary data.</text>
</comment>
<dbReference type="CDD" id="cd02165">
    <property type="entry name" value="NMNAT"/>
    <property type="match status" value="1"/>
</dbReference>
<keyword evidence="6 11" id="KW-0548">Nucleotidyltransferase</keyword>
<keyword evidence="4 11" id="KW-0662">Pyridine nucleotide biosynthesis</keyword>
<evidence type="ECO:0000259" key="12">
    <source>
        <dbReference type="Pfam" id="PF01467"/>
    </source>
</evidence>
<evidence type="ECO:0000256" key="8">
    <source>
        <dbReference type="ARBA" id="ARBA00022840"/>
    </source>
</evidence>
<dbReference type="PANTHER" id="PTHR39321:SF3">
    <property type="entry name" value="PHOSPHOPANTETHEINE ADENYLYLTRANSFERASE"/>
    <property type="match status" value="1"/>
</dbReference>
<comment type="function">
    <text evidence="1 11">Catalyzes the reversible adenylation of nicotinate mononucleotide (NaMN) to nicotinic acid adenine dinucleotide (NaAD).</text>
</comment>
<evidence type="ECO:0000256" key="6">
    <source>
        <dbReference type="ARBA" id="ARBA00022695"/>
    </source>
</evidence>